<protein>
    <recommendedName>
        <fullName evidence="4">Periplasmic heavy metal sensor</fullName>
    </recommendedName>
</protein>
<evidence type="ECO:0000313" key="2">
    <source>
        <dbReference type="EMBL" id="WEK53853.1"/>
    </source>
</evidence>
<evidence type="ECO:0000313" key="3">
    <source>
        <dbReference type="Proteomes" id="UP001178662"/>
    </source>
</evidence>
<gene>
    <name evidence="2" type="ORF">P0Y55_14990</name>
</gene>
<keyword evidence="3" id="KW-1185">Reference proteome</keyword>
<evidence type="ECO:0008006" key="4">
    <source>
        <dbReference type="Google" id="ProtNLM"/>
    </source>
</evidence>
<accession>A0AA95EYT3</accession>
<feature type="chain" id="PRO_5041683477" description="Periplasmic heavy metal sensor" evidence="1">
    <location>
        <begin position="25"/>
        <end position="179"/>
    </location>
</feature>
<dbReference type="AlphaFoldDB" id="A0AA95EYT3"/>
<reference evidence="2" key="1">
    <citation type="submission" date="2023-03" db="EMBL/GenBank/DDBJ databases">
        <title>Andean soil-derived lignocellulolytic bacterial consortium as a source of novel taxa and putative plastic-active enzymes.</title>
        <authorList>
            <person name="Diaz-Garcia L."/>
            <person name="Chuvochina M."/>
            <person name="Feuerriegel G."/>
            <person name="Bunk B."/>
            <person name="Sproer C."/>
            <person name="Streit W.R."/>
            <person name="Rodriguez L.M."/>
            <person name="Overmann J."/>
            <person name="Jimenez D.J."/>
        </authorList>
    </citation>
    <scope>NUCLEOTIDE SEQUENCE</scope>
    <source>
        <strain evidence="2">MAG 2441</strain>
    </source>
</reference>
<organism evidence="2 3">
    <name type="scientific">Candidatus Cohnella colombiensis</name>
    <dbReference type="NCBI Taxonomy" id="3121368"/>
    <lineage>
        <taxon>Bacteria</taxon>
        <taxon>Bacillati</taxon>
        <taxon>Bacillota</taxon>
        <taxon>Bacilli</taxon>
        <taxon>Bacillales</taxon>
        <taxon>Paenibacillaceae</taxon>
        <taxon>Cohnella</taxon>
    </lineage>
</organism>
<dbReference type="EMBL" id="CP119317">
    <property type="protein sequence ID" value="WEK53853.1"/>
    <property type="molecule type" value="Genomic_DNA"/>
</dbReference>
<proteinExistence type="predicted"/>
<dbReference type="Proteomes" id="UP001178662">
    <property type="component" value="Chromosome"/>
</dbReference>
<keyword evidence="1" id="KW-0732">Signal</keyword>
<name>A0AA95EYT3_9BACL</name>
<feature type="signal peptide" evidence="1">
    <location>
        <begin position="1"/>
        <end position="24"/>
    </location>
</feature>
<sequence>MHNRLITIIMIAVTLVLSPTLVDAAPNHKPHPQQPNHSIDWNAYPADIQAFKLQLDHIRDQQKALFKQMKEQHNQLRTATQTLSPEERKQFEASAGKTIEQLKNTRDVIHALRSQKHSAWDQFHKHAAMKKWTEAKADLESILKQKQQILVSQQNIVNLQKQLITLIKPATGTHLHSEG</sequence>
<evidence type="ECO:0000256" key="1">
    <source>
        <dbReference type="SAM" id="SignalP"/>
    </source>
</evidence>